<dbReference type="RefSeq" id="WP_005170451.1">
    <property type="nucleotide sequence ID" value="NZ_BANR01000003.1"/>
</dbReference>
<organism evidence="8 9">
    <name type="scientific">Gordonia aichiensis NBRC 108223</name>
    <dbReference type="NCBI Taxonomy" id="1220583"/>
    <lineage>
        <taxon>Bacteria</taxon>
        <taxon>Bacillati</taxon>
        <taxon>Actinomycetota</taxon>
        <taxon>Actinomycetes</taxon>
        <taxon>Mycobacteriales</taxon>
        <taxon>Gordoniaceae</taxon>
        <taxon>Gordonia</taxon>
    </lineage>
</organism>
<comment type="caution">
    <text evidence="8">The sequence shown here is derived from an EMBL/GenBank/DDBJ whole genome shotgun (WGS) entry which is preliminary data.</text>
</comment>
<dbReference type="eggNOG" id="COG2814">
    <property type="taxonomic scope" value="Bacteria"/>
</dbReference>
<feature type="region of interest" description="Disordered" evidence="5">
    <location>
        <begin position="463"/>
        <end position="494"/>
    </location>
</feature>
<dbReference type="Gene3D" id="1.20.1250.20">
    <property type="entry name" value="MFS general substrate transporter like domains"/>
    <property type="match status" value="1"/>
</dbReference>
<dbReference type="EMBL" id="BANR01000003">
    <property type="protein sequence ID" value="GAC47323.1"/>
    <property type="molecule type" value="Genomic_DNA"/>
</dbReference>
<dbReference type="InterPro" id="IPR020846">
    <property type="entry name" value="MFS_dom"/>
</dbReference>
<dbReference type="Proteomes" id="UP000010988">
    <property type="component" value="Unassembled WGS sequence"/>
</dbReference>
<accession>L7KHX4</accession>
<dbReference type="PROSITE" id="PS50850">
    <property type="entry name" value="MFS"/>
    <property type="match status" value="1"/>
</dbReference>
<feature type="transmembrane region" description="Helical" evidence="6">
    <location>
        <begin position="336"/>
        <end position="357"/>
    </location>
</feature>
<dbReference type="GO" id="GO:0005886">
    <property type="term" value="C:plasma membrane"/>
    <property type="evidence" value="ECO:0007669"/>
    <property type="project" value="UniProtKB-SubCell"/>
</dbReference>
<evidence type="ECO:0000259" key="7">
    <source>
        <dbReference type="PROSITE" id="PS50850"/>
    </source>
</evidence>
<feature type="domain" description="Major facilitator superfamily (MFS) profile" evidence="7">
    <location>
        <begin position="14"/>
        <end position="461"/>
    </location>
</feature>
<feature type="transmembrane region" description="Helical" evidence="6">
    <location>
        <begin position="53"/>
        <end position="72"/>
    </location>
</feature>
<dbReference type="OrthoDB" id="4484751at2"/>
<dbReference type="SUPFAM" id="SSF103473">
    <property type="entry name" value="MFS general substrate transporter"/>
    <property type="match status" value="1"/>
</dbReference>
<evidence type="ECO:0000256" key="5">
    <source>
        <dbReference type="SAM" id="MobiDB-lite"/>
    </source>
</evidence>
<gene>
    <name evidence="8" type="ORF">GOACH_03_03410</name>
</gene>
<evidence type="ECO:0000256" key="3">
    <source>
        <dbReference type="ARBA" id="ARBA00022989"/>
    </source>
</evidence>
<feature type="transmembrane region" description="Helical" evidence="6">
    <location>
        <begin position="228"/>
        <end position="250"/>
    </location>
</feature>
<name>L7KHX4_9ACTN</name>
<evidence type="ECO:0000256" key="4">
    <source>
        <dbReference type="ARBA" id="ARBA00023136"/>
    </source>
</evidence>
<dbReference type="InterPro" id="IPR036259">
    <property type="entry name" value="MFS_trans_sf"/>
</dbReference>
<comment type="subcellular location">
    <subcellularLocation>
        <location evidence="1">Cell membrane</location>
        <topology evidence="1">Multi-pass membrane protein</topology>
    </subcellularLocation>
</comment>
<feature type="transmembrane region" description="Helical" evidence="6">
    <location>
        <begin position="300"/>
        <end position="324"/>
    </location>
</feature>
<feature type="transmembrane region" description="Helical" evidence="6">
    <location>
        <begin position="171"/>
        <end position="191"/>
    </location>
</feature>
<dbReference type="AlphaFoldDB" id="L7KHX4"/>
<sequence>MRAVATGSRLTGRRATALSAALVGVGLVVAVVGSLGAPLITPVASGLHVSLDAAQWTLTVTLFAGAVAGPVLGRLGGGPWRRRVILTCMVIVVVGGVLTTIASSFPVLLIGRVLQGVGLGGVPLLMSVARSHLAERRAASTIAALSVASTVGIGVGYPLVGLLDQVAGLRAAYGCGLALSLAALLVAWVMLPAEPPGPRPRIDWPGGLLLAVATLGLLLIVAEPAVWHSLWTSLTVPIVTIAAFGCWVCVELRSATPLVDVRLLSRPTVFRANAAMAVAGIGLYLLFSVLTRYLQTPDDAAYGFALPGVAAGAALIPFSVLGFVAGKASPTLITHLTVRWAYLISSLIAMLAALVFASGNHSLALVLIAMALLGYGVGGISAAMPALVLAGVPETETASVLTINQIVRSVGFAIGSALAGLILATSTPADALLPEHHGYVIAALWSLLPLGLGALAAGVSRPRRRPRLRDDSPSRRRTSATRLDPGSGRWSPRP</sequence>
<feature type="transmembrane region" description="Helical" evidence="6">
    <location>
        <begin position="109"/>
        <end position="129"/>
    </location>
</feature>
<keyword evidence="2 6" id="KW-0812">Transmembrane</keyword>
<dbReference type="InterPro" id="IPR011701">
    <property type="entry name" value="MFS"/>
</dbReference>
<dbReference type="STRING" id="1220583.GOACH_03_03410"/>
<evidence type="ECO:0000256" key="2">
    <source>
        <dbReference type="ARBA" id="ARBA00022692"/>
    </source>
</evidence>
<feature type="transmembrane region" description="Helical" evidence="6">
    <location>
        <begin position="203"/>
        <end position="222"/>
    </location>
</feature>
<keyword evidence="4 6" id="KW-0472">Membrane</keyword>
<evidence type="ECO:0000256" key="1">
    <source>
        <dbReference type="ARBA" id="ARBA00004651"/>
    </source>
</evidence>
<dbReference type="GO" id="GO:0022857">
    <property type="term" value="F:transmembrane transporter activity"/>
    <property type="evidence" value="ECO:0007669"/>
    <property type="project" value="InterPro"/>
</dbReference>
<feature type="transmembrane region" description="Helical" evidence="6">
    <location>
        <begin position="20"/>
        <end position="41"/>
    </location>
</feature>
<reference evidence="8 9" key="1">
    <citation type="submission" date="2012-12" db="EMBL/GenBank/DDBJ databases">
        <title>Whole genome shotgun sequence of Gordonia aichiensis NBRC 108223.</title>
        <authorList>
            <person name="Isaki-Nakamura S."/>
            <person name="Hosoyama A."/>
            <person name="Tsuchikane K."/>
            <person name="Ando Y."/>
            <person name="Baba S."/>
            <person name="Ohji S."/>
            <person name="Hamada M."/>
            <person name="Tamura T."/>
            <person name="Yamazoe A."/>
            <person name="Yamazaki S."/>
            <person name="Fujita N."/>
        </authorList>
    </citation>
    <scope>NUCLEOTIDE SEQUENCE [LARGE SCALE GENOMIC DNA]</scope>
    <source>
        <strain evidence="8 9">NBRC 108223</strain>
    </source>
</reference>
<feature type="transmembrane region" description="Helical" evidence="6">
    <location>
        <begin position="410"/>
        <end position="427"/>
    </location>
</feature>
<keyword evidence="3 6" id="KW-1133">Transmembrane helix</keyword>
<dbReference type="PANTHER" id="PTHR42718">
    <property type="entry name" value="MAJOR FACILITATOR SUPERFAMILY MULTIDRUG TRANSPORTER MFSC"/>
    <property type="match status" value="1"/>
</dbReference>
<evidence type="ECO:0000256" key="6">
    <source>
        <dbReference type="SAM" id="Phobius"/>
    </source>
</evidence>
<dbReference type="Pfam" id="PF07690">
    <property type="entry name" value="MFS_1"/>
    <property type="match status" value="1"/>
</dbReference>
<keyword evidence="9" id="KW-1185">Reference proteome</keyword>
<feature type="transmembrane region" description="Helical" evidence="6">
    <location>
        <begin position="270"/>
        <end position="294"/>
    </location>
</feature>
<evidence type="ECO:0000313" key="8">
    <source>
        <dbReference type="EMBL" id="GAC47323.1"/>
    </source>
</evidence>
<feature type="transmembrane region" description="Helical" evidence="6">
    <location>
        <begin position="439"/>
        <end position="459"/>
    </location>
</feature>
<feature type="transmembrane region" description="Helical" evidence="6">
    <location>
        <begin position="141"/>
        <end position="159"/>
    </location>
</feature>
<protein>
    <submittedName>
        <fullName evidence="8">Putative major facilitator superfamily transporter</fullName>
    </submittedName>
</protein>
<dbReference type="PANTHER" id="PTHR42718:SF35">
    <property type="entry name" value="BLL0718 PROTEIN"/>
    <property type="match status" value="1"/>
</dbReference>
<evidence type="ECO:0000313" key="9">
    <source>
        <dbReference type="Proteomes" id="UP000010988"/>
    </source>
</evidence>
<feature type="transmembrane region" description="Helical" evidence="6">
    <location>
        <begin position="363"/>
        <end position="389"/>
    </location>
</feature>
<proteinExistence type="predicted"/>
<feature type="transmembrane region" description="Helical" evidence="6">
    <location>
        <begin position="84"/>
        <end position="103"/>
    </location>
</feature>